<dbReference type="InterPro" id="IPR003314">
    <property type="entry name" value="Mu-type_HTH"/>
</dbReference>
<gene>
    <name evidence="2" type="ORF">SOASR030_27500</name>
</gene>
<dbReference type="GO" id="GO:0003677">
    <property type="term" value="F:DNA binding"/>
    <property type="evidence" value="ECO:0007669"/>
    <property type="project" value="InterPro"/>
</dbReference>
<proteinExistence type="predicted"/>
<protein>
    <recommendedName>
        <fullName evidence="1">HTH Mu-type domain-containing protein</fullName>
    </recommendedName>
</protein>
<organism evidence="2 3">
    <name type="scientific">Leminorella grimontii</name>
    <dbReference type="NCBI Taxonomy" id="82981"/>
    <lineage>
        <taxon>Bacteria</taxon>
        <taxon>Pseudomonadati</taxon>
        <taxon>Pseudomonadota</taxon>
        <taxon>Gammaproteobacteria</taxon>
        <taxon>Enterobacterales</taxon>
        <taxon>Budviciaceae</taxon>
        <taxon>Leminorella</taxon>
    </lineage>
</organism>
<dbReference type="InterPro" id="IPR036388">
    <property type="entry name" value="WH-like_DNA-bd_sf"/>
</dbReference>
<keyword evidence="3" id="KW-1185">Reference proteome</keyword>
<comment type="caution">
    <text evidence="2">The sequence shown here is derived from an EMBL/GenBank/DDBJ whole genome shotgun (WGS) entry which is preliminary data.</text>
</comment>
<dbReference type="SUPFAM" id="SSF46955">
    <property type="entry name" value="Putative DNA-binding domain"/>
    <property type="match status" value="1"/>
</dbReference>
<evidence type="ECO:0000313" key="2">
    <source>
        <dbReference type="EMBL" id="GKX56638.1"/>
    </source>
</evidence>
<sequence length="128" mass="14364">MKKEWFSAKELVGIGGLPGTAQGINQKAKRELWIRRRRLGVQGKAVEYHIDSIPVGVQHVLRAMEDSALYNTQTDEPFTIWVTAYNQLTSQERDKIVSLLMRRGIAGLMDKVNTPDSVALIDNDVVEA</sequence>
<evidence type="ECO:0000259" key="1">
    <source>
        <dbReference type="PROSITE" id="PS51702"/>
    </source>
</evidence>
<dbReference type="AlphaFoldDB" id="A0AAV5N3H3"/>
<evidence type="ECO:0000313" key="3">
    <source>
        <dbReference type="Proteomes" id="UP001058124"/>
    </source>
</evidence>
<dbReference type="InterPro" id="IPR009061">
    <property type="entry name" value="DNA-bd_dom_put_sf"/>
</dbReference>
<name>A0AAV5N3H3_9GAMM</name>
<feature type="domain" description="HTH Mu-type" evidence="1">
    <location>
        <begin position="2"/>
        <end position="69"/>
    </location>
</feature>
<dbReference type="RefSeq" id="WP_051155847.1">
    <property type="nucleotide sequence ID" value="NZ_BRLH01000007.1"/>
</dbReference>
<accession>A0AAV5N3H3</accession>
<dbReference type="Gene3D" id="1.10.10.10">
    <property type="entry name" value="Winged helix-like DNA-binding domain superfamily/Winged helix DNA-binding domain"/>
    <property type="match status" value="1"/>
</dbReference>
<dbReference type="Proteomes" id="UP001058124">
    <property type="component" value="Unassembled WGS sequence"/>
</dbReference>
<dbReference type="EMBL" id="BRLH01000007">
    <property type="protein sequence ID" value="GKX56638.1"/>
    <property type="molecule type" value="Genomic_DNA"/>
</dbReference>
<dbReference type="PROSITE" id="PS51702">
    <property type="entry name" value="HTH_MU"/>
    <property type="match status" value="1"/>
</dbReference>
<reference evidence="2" key="1">
    <citation type="submission" date="2022-06" db="EMBL/GenBank/DDBJ databases">
        <title>Draft genome sequences of Leminorella grimontii str. JCM5902.</title>
        <authorList>
            <person name="Wakabayashi Y."/>
            <person name="Kojima K."/>
        </authorList>
    </citation>
    <scope>NUCLEOTIDE SEQUENCE</scope>
    <source>
        <strain evidence="2">JCM 5902</strain>
    </source>
</reference>
<dbReference type="Pfam" id="PF02316">
    <property type="entry name" value="HTH_Tnp_Mu_1"/>
    <property type="match status" value="1"/>
</dbReference>